<evidence type="ECO:0000256" key="1">
    <source>
        <dbReference type="ARBA" id="ARBA00001974"/>
    </source>
</evidence>
<dbReference type="InterPro" id="IPR027424">
    <property type="entry name" value="Glucose_Oxidase_domain_2"/>
</dbReference>
<dbReference type="PANTHER" id="PTHR11552">
    <property type="entry name" value="GLUCOSE-METHANOL-CHOLINE GMC OXIDOREDUCTASE"/>
    <property type="match status" value="1"/>
</dbReference>
<feature type="region of interest" description="Disordered" evidence="8">
    <location>
        <begin position="600"/>
        <end position="633"/>
    </location>
</feature>
<evidence type="ECO:0000259" key="10">
    <source>
        <dbReference type="PROSITE" id="PS00623"/>
    </source>
</evidence>
<keyword evidence="6" id="KW-0560">Oxidoreductase</keyword>
<dbReference type="AlphaFoldDB" id="A0A8K0JSK8"/>
<gene>
    <name evidence="12" type="ORF">FFLO_00789</name>
</gene>
<dbReference type="SUPFAM" id="SSF54373">
    <property type="entry name" value="FAD-linked reductases, C-terminal domain"/>
    <property type="match status" value="1"/>
</dbReference>
<dbReference type="Pfam" id="PF05199">
    <property type="entry name" value="GMC_oxred_C"/>
    <property type="match status" value="1"/>
</dbReference>
<evidence type="ECO:0000313" key="12">
    <source>
        <dbReference type="EMBL" id="KAG7571277.1"/>
    </source>
</evidence>
<dbReference type="GO" id="GO:0016614">
    <property type="term" value="F:oxidoreductase activity, acting on CH-OH group of donors"/>
    <property type="evidence" value="ECO:0007669"/>
    <property type="project" value="InterPro"/>
</dbReference>
<dbReference type="Pfam" id="PF00732">
    <property type="entry name" value="GMC_oxred_N"/>
    <property type="match status" value="1"/>
</dbReference>
<evidence type="ECO:0000313" key="13">
    <source>
        <dbReference type="Proteomes" id="UP000812966"/>
    </source>
</evidence>
<dbReference type="InterPro" id="IPR035992">
    <property type="entry name" value="Ricin_B-like_lectins"/>
</dbReference>
<dbReference type="SUPFAM" id="SSF51905">
    <property type="entry name" value="FAD/NAD(P)-binding domain"/>
    <property type="match status" value="1"/>
</dbReference>
<evidence type="ECO:0000259" key="11">
    <source>
        <dbReference type="PROSITE" id="PS00624"/>
    </source>
</evidence>
<evidence type="ECO:0000256" key="4">
    <source>
        <dbReference type="ARBA" id="ARBA00022729"/>
    </source>
</evidence>
<keyword evidence="13" id="KW-1185">Reference proteome</keyword>
<dbReference type="PROSITE" id="PS00623">
    <property type="entry name" value="GMC_OXRED_1"/>
    <property type="match status" value="1"/>
</dbReference>
<keyword evidence="3 7" id="KW-0285">Flavoprotein</keyword>
<evidence type="ECO:0000256" key="6">
    <source>
        <dbReference type="ARBA" id="ARBA00023002"/>
    </source>
</evidence>
<accession>A0A8K0JSK8</accession>
<feature type="domain" description="Glucose-methanol-choline oxidoreductase N-terminal" evidence="11">
    <location>
        <begin position="310"/>
        <end position="324"/>
    </location>
</feature>
<dbReference type="PROSITE" id="PS50231">
    <property type="entry name" value="RICIN_B_LECTIN"/>
    <property type="match status" value="1"/>
</dbReference>
<feature type="signal peptide" evidence="9">
    <location>
        <begin position="1"/>
        <end position="23"/>
    </location>
</feature>
<name>A0A8K0JSK8_9TREE</name>
<proteinExistence type="inferred from homology"/>
<dbReference type="OrthoDB" id="269227at2759"/>
<evidence type="ECO:0000256" key="8">
    <source>
        <dbReference type="SAM" id="MobiDB-lite"/>
    </source>
</evidence>
<evidence type="ECO:0000256" key="3">
    <source>
        <dbReference type="ARBA" id="ARBA00022630"/>
    </source>
</evidence>
<keyword evidence="4 9" id="KW-0732">Signal</keyword>
<dbReference type="Gene3D" id="3.50.50.60">
    <property type="entry name" value="FAD/NAD(P)-binding domain"/>
    <property type="match status" value="1"/>
</dbReference>
<evidence type="ECO:0000256" key="2">
    <source>
        <dbReference type="ARBA" id="ARBA00010790"/>
    </source>
</evidence>
<dbReference type="PROSITE" id="PS00624">
    <property type="entry name" value="GMC_OXRED_2"/>
    <property type="match status" value="1"/>
</dbReference>
<reference evidence="12" key="1">
    <citation type="submission" date="2020-04" db="EMBL/GenBank/DDBJ databases">
        <title>Analysis of mating type loci in Filobasidium floriforme.</title>
        <authorList>
            <person name="Nowrousian M."/>
        </authorList>
    </citation>
    <scope>NUCLEOTIDE SEQUENCE</scope>
    <source>
        <strain evidence="12">CBS 6242</strain>
    </source>
</reference>
<dbReference type="Gene3D" id="4.10.450.10">
    <property type="entry name" value="Glucose Oxidase, domain 2"/>
    <property type="match status" value="1"/>
</dbReference>
<comment type="cofactor">
    <cofactor evidence="1">
        <name>FAD</name>
        <dbReference type="ChEBI" id="CHEBI:57692"/>
    </cofactor>
</comment>
<dbReference type="InterPro" id="IPR012132">
    <property type="entry name" value="GMC_OxRdtase"/>
</dbReference>
<protein>
    <recommendedName>
        <fullName evidence="10 11">Glucose-methanol-choline oxidoreductase N-terminal domain-containing protein</fullName>
    </recommendedName>
</protein>
<organism evidence="12 13">
    <name type="scientific">Filobasidium floriforme</name>
    <dbReference type="NCBI Taxonomy" id="5210"/>
    <lineage>
        <taxon>Eukaryota</taxon>
        <taxon>Fungi</taxon>
        <taxon>Dikarya</taxon>
        <taxon>Basidiomycota</taxon>
        <taxon>Agaricomycotina</taxon>
        <taxon>Tremellomycetes</taxon>
        <taxon>Filobasidiales</taxon>
        <taxon>Filobasidiaceae</taxon>
        <taxon>Filobasidium</taxon>
    </lineage>
</organism>
<dbReference type="Pfam" id="PF00652">
    <property type="entry name" value="Ricin_B_lectin"/>
    <property type="match status" value="1"/>
</dbReference>
<dbReference type="Proteomes" id="UP000812966">
    <property type="component" value="Unassembled WGS sequence"/>
</dbReference>
<evidence type="ECO:0000256" key="9">
    <source>
        <dbReference type="SAM" id="SignalP"/>
    </source>
</evidence>
<dbReference type="InterPro" id="IPR007867">
    <property type="entry name" value="GMC_OxRtase_C"/>
</dbReference>
<dbReference type="EMBL" id="JABELV010000009">
    <property type="protein sequence ID" value="KAG7571277.1"/>
    <property type="molecule type" value="Genomic_DNA"/>
</dbReference>
<feature type="domain" description="Glucose-methanol-choline oxidoreductase N-terminal" evidence="10">
    <location>
        <begin position="125"/>
        <end position="148"/>
    </location>
</feature>
<dbReference type="InterPro" id="IPR000772">
    <property type="entry name" value="Ricin_B_lectin"/>
</dbReference>
<sequence>MLLLKTHYLVPLLLSFTVDLTSASPAPQKRTTTLDNGAQVNGKTYDYIVVGGGLAGSVLAKRLTEGQAGRTVLVVEAGEDREGDERVYDASRYQSAFDTELDYAFQTTPQPSSGSSSEAKTIRAGKMLGGSTGINGLAWSKPHDFQIDALAAVGNEGLKWDVLQGYMKKAEGFQPPSNGYQFDASCHGSGGPIGVQFDASSSPNDLERSFSQTLDNLGLPDARGKDLTCGDPAGSAQISNTKSGNTRITAYRGYLRGQDIDNLTILTTAQVGKVLLSEGSSPTATGIEFRDNAGTTYTAKANLEVIMAAGSIMSPVILQHSGIGPNSVLSSASVGSRVDLPVGMNLVDQVTTTTNWQFSGNRGGAQEILFPRFQDMLEGADADRMRGILENDLDAYAQDAVNNDAATNATALRMVLEMQRDWILNQDAGIAESFDYSYGTTLGYDSWFLLPFGRGSVKITNSDAYAPPSNGVSIDPRYLSNDFDRLAQGAITRYTREVTYASPLNGKITSEGTPGYDVGDLNAWADWSEGNYRSNWHPIGTIAMMSQEMGGCVDSNYQVYGVGNLRVVDASILPFQVSSHLMSVLYGLAERAAEIILAANPGNSDGGNGGGNTPEPEPQPTDGRQIHPNGDNGKCLTVTGQPADGSAVVISDCVSNGAGQRWNVQRGSTSVQLGGTNYCVDAGSNPSNGVKGKIWTCYSGLAAQRWWLTDAGDDHLAVQDQGQCLDLPDGNKSNGNVVQTWACDGGNPNQKWTLSA</sequence>
<dbReference type="InterPro" id="IPR000172">
    <property type="entry name" value="GMC_OxRdtase_N"/>
</dbReference>
<dbReference type="Gene3D" id="2.80.10.50">
    <property type="match status" value="2"/>
</dbReference>
<comment type="caution">
    <text evidence="12">The sequence shown here is derived from an EMBL/GenBank/DDBJ whole genome shotgun (WGS) entry which is preliminary data.</text>
</comment>
<dbReference type="Gene3D" id="3.30.560.10">
    <property type="entry name" value="Glucose Oxidase, domain 3"/>
    <property type="match status" value="1"/>
</dbReference>
<dbReference type="PANTHER" id="PTHR11552:SF201">
    <property type="entry name" value="GLUCOSE-METHANOL-CHOLINE OXIDOREDUCTASE N-TERMINAL DOMAIN-CONTAINING PROTEIN"/>
    <property type="match status" value="1"/>
</dbReference>
<feature type="chain" id="PRO_5035439553" description="Glucose-methanol-choline oxidoreductase N-terminal domain-containing protein" evidence="9">
    <location>
        <begin position="24"/>
        <end position="756"/>
    </location>
</feature>
<keyword evidence="5 7" id="KW-0274">FAD</keyword>
<dbReference type="CDD" id="cd00161">
    <property type="entry name" value="beta-trefoil_Ricin-like"/>
    <property type="match status" value="1"/>
</dbReference>
<comment type="similarity">
    <text evidence="2 7">Belongs to the GMC oxidoreductase family.</text>
</comment>
<dbReference type="SUPFAM" id="SSF50370">
    <property type="entry name" value="Ricin B-like lectins"/>
    <property type="match status" value="1"/>
</dbReference>
<evidence type="ECO:0000256" key="7">
    <source>
        <dbReference type="RuleBase" id="RU003968"/>
    </source>
</evidence>
<dbReference type="GO" id="GO:0050660">
    <property type="term" value="F:flavin adenine dinucleotide binding"/>
    <property type="evidence" value="ECO:0007669"/>
    <property type="project" value="InterPro"/>
</dbReference>
<evidence type="ECO:0000256" key="5">
    <source>
        <dbReference type="ARBA" id="ARBA00022827"/>
    </source>
</evidence>
<dbReference type="InterPro" id="IPR036188">
    <property type="entry name" value="FAD/NAD-bd_sf"/>
</dbReference>
<dbReference type="SMART" id="SM00458">
    <property type="entry name" value="RICIN"/>
    <property type="match status" value="1"/>
</dbReference>